<organism evidence="1">
    <name type="scientific">mine drainage metagenome</name>
    <dbReference type="NCBI Taxonomy" id="410659"/>
    <lineage>
        <taxon>unclassified sequences</taxon>
        <taxon>metagenomes</taxon>
        <taxon>ecological metagenomes</taxon>
    </lineage>
</organism>
<dbReference type="EMBL" id="CABL01000020">
    <property type="protein sequence ID" value="CBH76546.1"/>
    <property type="molecule type" value="Genomic_DNA"/>
</dbReference>
<comment type="caution">
    <text evidence="1">The sequence shown here is derived from an EMBL/GenBank/DDBJ whole genome shotgun (WGS) entry which is preliminary data.</text>
</comment>
<protein>
    <submittedName>
        <fullName evidence="1">Uncharacterized protein</fullName>
    </submittedName>
</protein>
<proteinExistence type="predicted"/>
<dbReference type="AlphaFoldDB" id="E6PJA4"/>
<name>E6PJA4_9ZZZZ</name>
<reference evidence="1" key="1">
    <citation type="submission" date="2009-10" db="EMBL/GenBank/DDBJ databases">
        <title>Diversity of trophic interactions inside an arsenic-rich microbial ecosystem.</title>
        <authorList>
            <person name="Bertin P.N."/>
            <person name="Heinrich-Salmeron A."/>
            <person name="Pelletier E."/>
            <person name="Goulhen-Chollet F."/>
            <person name="Arsene-Ploetze F."/>
            <person name="Gallien S."/>
            <person name="Calteau A."/>
            <person name="Vallenet D."/>
            <person name="Casiot C."/>
            <person name="Chane-Woon-Ming B."/>
            <person name="Giloteaux L."/>
            <person name="Barakat M."/>
            <person name="Bonnefoy V."/>
            <person name="Bruneel O."/>
            <person name="Chandler M."/>
            <person name="Cleiss J."/>
            <person name="Duran R."/>
            <person name="Elbaz-Poulichet F."/>
            <person name="Fonknechten N."/>
            <person name="Lauga B."/>
            <person name="Mornico D."/>
            <person name="Ortet P."/>
            <person name="Schaeffer C."/>
            <person name="Siguier P."/>
            <person name="Alexander Thil Smith A."/>
            <person name="Van Dorsselaer A."/>
            <person name="Weissenbach J."/>
            <person name="Medigue C."/>
            <person name="Le Paslier D."/>
        </authorList>
    </citation>
    <scope>NUCLEOTIDE SEQUENCE</scope>
</reference>
<accession>E6PJA4</accession>
<gene>
    <name evidence="1" type="ORF">CARN1_2411</name>
</gene>
<sequence>MQCFLKRVQVKHKRINLKNVD</sequence>
<evidence type="ECO:0000313" key="1">
    <source>
        <dbReference type="EMBL" id="CBH76546.1"/>
    </source>
</evidence>